<keyword evidence="1" id="KW-1133">Transmembrane helix</keyword>
<accession>A0A2P2P8J9</accession>
<dbReference type="EMBL" id="GGEC01070467">
    <property type="protein sequence ID" value="MBX50951.1"/>
    <property type="molecule type" value="Transcribed_RNA"/>
</dbReference>
<keyword evidence="1" id="KW-0812">Transmembrane</keyword>
<feature type="transmembrane region" description="Helical" evidence="1">
    <location>
        <begin position="24"/>
        <end position="51"/>
    </location>
</feature>
<evidence type="ECO:0000256" key="1">
    <source>
        <dbReference type="SAM" id="Phobius"/>
    </source>
</evidence>
<organism evidence="2">
    <name type="scientific">Rhizophora mucronata</name>
    <name type="common">Asiatic mangrove</name>
    <dbReference type="NCBI Taxonomy" id="61149"/>
    <lineage>
        <taxon>Eukaryota</taxon>
        <taxon>Viridiplantae</taxon>
        <taxon>Streptophyta</taxon>
        <taxon>Embryophyta</taxon>
        <taxon>Tracheophyta</taxon>
        <taxon>Spermatophyta</taxon>
        <taxon>Magnoliopsida</taxon>
        <taxon>eudicotyledons</taxon>
        <taxon>Gunneridae</taxon>
        <taxon>Pentapetalae</taxon>
        <taxon>rosids</taxon>
        <taxon>fabids</taxon>
        <taxon>Malpighiales</taxon>
        <taxon>Rhizophoraceae</taxon>
        <taxon>Rhizophora</taxon>
    </lineage>
</organism>
<keyword evidence="1" id="KW-0472">Membrane</keyword>
<proteinExistence type="predicted"/>
<name>A0A2P2P8J9_RHIMU</name>
<protein>
    <submittedName>
        <fullName evidence="2">Uncharacterized protein</fullName>
    </submittedName>
</protein>
<evidence type="ECO:0000313" key="2">
    <source>
        <dbReference type="EMBL" id="MBX50951.1"/>
    </source>
</evidence>
<dbReference type="AlphaFoldDB" id="A0A2P2P8J9"/>
<reference evidence="2" key="1">
    <citation type="submission" date="2018-02" db="EMBL/GenBank/DDBJ databases">
        <title>Rhizophora mucronata_Transcriptome.</title>
        <authorList>
            <person name="Meera S.P."/>
            <person name="Sreeshan A."/>
            <person name="Augustine A."/>
        </authorList>
    </citation>
    <scope>NUCLEOTIDE SEQUENCE</scope>
    <source>
        <tissue evidence="2">Leaf</tissue>
    </source>
</reference>
<feature type="transmembrane region" description="Helical" evidence="1">
    <location>
        <begin position="86"/>
        <end position="105"/>
    </location>
</feature>
<sequence length="110" mass="12888">MSQSFTVESSESNMVNFAQWLQKYVYMLISWFTLSMATNGILINHFSFALLPVSTNWSLSFTSDHSNLSFDCQHHFPIPHFPHSKMRTQFSILLFLIFIFSLSMLQMHRS</sequence>